<dbReference type="PANTHER" id="PTHR33392:SF6">
    <property type="entry name" value="POLYISOPRENYL-TEICHOIC ACID--PEPTIDOGLYCAN TEICHOIC ACID TRANSFERASE TAGU"/>
    <property type="match status" value="1"/>
</dbReference>
<feature type="region of interest" description="Disordered" evidence="2">
    <location>
        <begin position="1"/>
        <end position="23"/>
    </location>
</feature>
<dbReference type="InterPro" id="IPR027381">
    <property type="entry name" value="LytR/CpsA/Psr_C"/>
</dbReference>
<dbReference type="Gene3D" id="3.30.70.2390">
    <property type="match status" value="1"/>
</dbReference>
<feature type="compositionally biased region" description="Polar residues" evidence="2">
    <location>
        <begin position="516"/>
        <end position="526"/>
    </location>
</feature>
<evidence type="ECO:0000259" key="4">
    <source>
        <dbReference type="Pfam" id="PF03816"/>
    </source>
</evidence>
<keyword evidence="3" id="KW-0472">Membrane</keyword>
<sequence length="537" mass="56640">MDDSPPVDLGDFGSGDRPALPASRRGRRGIVARVVLRFGQTVVALVSVSVLAVSYYGWDAARDLDEHMVTTNVIEQTVANRPKPLDGAVDILLVGVDSRTDAQGNPLPREVLDMLHAGKYEGEQNTDTMILVHIPVDGTRAVAISFPRDSYVQIANGFGKHKLNSAFARQRNTTARDLANQGMSDQKQINDLAATEGRKTLIKTIEQLSGGSVTIDRYAEVNLASFYEITKVIGGVEVCLAAPTSDPKSGANFQAGRQTIEGAQALAFVRQRDNLPHSDLDRIVRQQVFIGALANKVLSAGTLANPSKLGELVTAIQKSVILSEGWNVFTFAEQMQGLVGGNIQFQTIPVGPPRDTADGNVLSINTDEVKDFITNLVKDPTAPSNSNTAPASGDHGTEVPNSAITVNTRNSAGVENLARRVLDSLTAKSFSPGVPDSGEPTQTTVVQFPPGEQANAERVAAALPGKVPVAEDPSLPSGQVRVVLGSDFAGLDVQNFAAGLRAPADTTGVNPPAGTGNDQTSATDTPPLTADGTRCVN</sequence>
<feature type="domain" description="LytR/CpsA/Psr regulator C-terminal" evidence="5">
    <location>
        <begin position="404"/>
        <end position="488"/>
    </location>
</feature>
<protein>
    <submittedName>
        <fullName evidence="6">Transcriptional attenuator, LytR family</fullName>
    </submittedName>
</protein>
<organism evidence="6 7">
    <name type="scientific">Goodfellowiella coeruleoviolacea</name>
    <dbReference type="NCBI Taxonomy" id="334858"/>
    <lineage>
        <taxon>Bacteria</taxon>
        <taxon>Bacillati</taxon>
        <taxon>Actinomycetota</taxon>
        <taxon>Actinomycetes</taxon>
        <taxon>Pseudonocardiales</taxon>
        <taxon>Pseudonocardiaceae</taxon>
        <taxon>Goodfellowiella</taxon>
    </lineage>
</organism>
<dbReference type="Gene3D" id="3.40.630.190">
    <property type="entry name" value="LCP protein"/>
    <property type="match status" value="1"/>
</dbReference>
<evidence type="ECO:0000256" key="1">
    <source>
        <dbReference type="ARBA" id="ARBA00006068"/>
    </source>
</evidence>
<evidence type="ECO:0000259" key="5">
    <source>
        <dbReference type="Pfam" id="PF13399"/>
    </source>
</evidence>
<dbReference type="InterPro" id="IPR050922">
    <property type="entry name" value="LytR/CpsA/Psr_CW_biosynth"/>
</dbReference>
<keyword evidence="7" id="KW-1185">Reference proteome</keyword>
<dbReference type="PANTHER" id="PTHR33392">
    <property type="entry name" value="POLYISOPRENYL-TEICHOIC ACID--PEPTIDOGLYCAN TEICHOIC ACID TRANSFERASE TAGU"/>
    <property type="match status" value="1"/>
</dbReference>
<dbReference type="NCBIfam" id="TIGR00350">
    <property type="entry name" value="lytR_cpsA_psr"/>
    <property type="match status" value="1"/>
</dbReference>
<dbReference type="InterPro" id="IPR004474">
    <property type="entry name" value="LytR_CpsA_psr"/>
</dbReference>
<evidence type="ECO:0000313" key="7">
    <source>
        <dbReference type="Proteomes" id="UP001206128"/>
    </source>
</evidence>
<name>A0AAE3GM42_9PSEU</name>
<accession>A0AAE3GM42</accession>
<feature type="domain" description="Cell envelope-related transcriptional attenuator" evidence="4">
    <location>
        <begin position="125"/>
        <end position="298"/>
    </location>
</feature>
<feature type="region of interest" description="Disordered" evidence="2">
    <location>
        <begin position="377"/>
        <end position="400"/>
    </location>
</feature>
<proteinExistence type="inferred from homology"/>
<feature type="transmembrane region" description="Helical" evidence="3">
    <location>
        <begin position="34"/>
        <end position="58"/>
    </location>
</feature>
<reference evidence="6" key="1">
    <citation type="submission" date="2022-06" db="EMBL/GenBank/DDBJ databases">
        <title>Genomic Encyclopedia of Archaeal and Bacterial Type Strains, Phase II (KMG-II): from individual species to whole genera.</title>
        <authorList>
            <person name="Goeker M."/>
        </authorList>
    </citation>
    <scope>NUCLEOTIDE SEQUENCE</scope>
    <source>
        <strain evidence="6">DSM 43935</strain>
    </source>
</reference>
<keyword evidence="3" id="KW-0812">Transmembrane</keyword>
<dbReference type="AlphaFoldDB" id="A0AAE3GM42"/>
<dbReference type="Pfam" id="PF03816">
    <property type="entry name" value="LytR_cpsA_psr"/>
    <property type="match status" value="1"/>
</dbReference>
<dbReference type="Proteomes" id="UP001206128">
    <property type="component" value="Unassembled WGS sequence"/>
</dbReference>
<evidence type="ECO:0000313" key="6">
    <source>
        <dbReference type="EMBL" id="MCP2170007.1"/>
    </source>
</evidence>
<dbReference type="Pfam" id="PF13399">
    <property type="entry name" value="LytR_C"/>
    <property type="match status" value="1"/>
</dbReference>
<gene>
    <name evidence="6" type="ORF">LX83_006895</name>
</gene>
<keyword evidence="3" id="KW-1133">Transmembrane helix</keyword>
<comment type="caution">
    <text evidence="6">The sequence shown here is derived from an EMBL/GenBank/DDBJ whole genome shotgun (WGS) entry which is preliminary data.</text>
</comment>
<evidence type="ECO:0000256" key="2">
    <source>
        <dbReference type="SAM" id="MobiDB-lite"/>
    </source>
</evidence>
<feature type="region of interest" description="Disordered" evidence="2">
    <location>
        <begin position="502"/>
        <end position="537"/>
    </location>
</feature>
<comment type="similarity">
    <text evidence="1">Belongs to the LytR/CpsA/Psr (LCP) family.</text>
</comment>
<dbReference type="EMBL" id="JAMTCK010000023">
    <property type="protein sequence ID" value="MCP2170007.1"/>
    <property type="molecule type" value="Genomic_DNA"/>
</dbReference>
<evidence type="ECO:0000256" key="3">
    <source>
        <dbReference type="SAM" id="Phobius"/>
    </source>
</evidence>